<dbReference type="EMBL" id="FCOX02000024">
    <property type="protein sequence ID" value="SAK86222.1"/>
    <property type="molecule type" value="Genomic_DNA"/>
</dbReference>
<protein>
    <submittedName>
        <fullName evidence="8">Subtilisin NAT</fullName>
        <ecNumber evidence="8">3.4.21.62</ecNumber>
    </submittedName>
</protein>
<dbReference type="PROSITE" id="PS00138">
    <property type="entry name" value="SUBTILASE_SER"/>
    <property type="match status" value="1"/>
</dbReference>
<evidence type="ECO:0000256" key="3">
    <source>
        <dbReference type="ARBA" id="ARBA00022801"/>
    </source>
</evidence>
<keyword evidence="3 8" id="KW-0378">Hydrolase</keyword>
<dbReference type="GO" id="GO:0006508">
    <property type="term" value="P:proteolysis"/>
    <property type="evidence" value="ECO:0007669"/>
    <property type="project" value="UniProtKB-KW"/>
</dbReference>
<proteinExistence type="inferred from homology"/>
<evidence type="ECO:0000256" key="4">
    <source>
        <dbReference type="ARBA" id="ARBA00022825"/>
    </source>
</evidence>
<name>A0A158CV27_9BURK</name>
<feature type="region of interest" description="Disordered" evidence="6">
    <location>
        <begin position="471"/>
        <end position="493"/>
    </location>
</feature>
<dbReference type="PANTHER" id="PTHR43806">
    <property type="entry name" value="PEPTIDASE S8"/>
    <property type="match status" value="1"/>
</dbReference>
<dbReference type="PROSITE" id="PS51892">
    <property type="entry name" value="SUBTILASE"/>
    <property type="match status" value="1"/>
</dbReference>
<dbReference type="InterPro" id="IPR000209">
    <property type="entry name" value="Peptidase_S8/S53_dom"/>
</dbReference>
<dbReference type="InterPro" id="IPR050131">
    <property type="entry name" value="Peptidase_S8_subtilisin-like"/>
</dbReference>
<dbReference type="InterPro" id="IPR036852">
    <property type="entry name" value="Peptidase_S8/S53_dom_sf"/>
</dbReference>
<dbReference type="CDD" id="cd04843">
    <property type="entry name" value="Peptidases_S8_11"/>
    <property type="match status" value="1"/>
</dbReference>
<sequence length="595" mass="63449">MKKDRVSVAGPPSAGIDGPRDGQPRGQAPMSDWELIVVLDPDAGVRSSPMGITSDRGVDVAPLASLLEAEQIALEPLFGDPQRLPHTLRTPSPFPDGAVGMPDLTVFYRVDAPQARMDELAERLRKQPTVAAAYVKPPAELAHAALEETIESVNTMLPDAQDAPAITPDFTSRQGYLDAAPGGIDARYAWTQAGGSGAGVRIIDLEWGWRFTHEDLLQNQGGIVAGTGSTDTNHGTAVLGEISGDRNALGVTGIAPDAVISAVAFSMPTATAIRNAADRLSPGDIMLLEIHRPGPRYNFAGRADQLGYIAVEWWPDDFAAIRYASSRGVIVVEAAGNGAENLDDALYSTRPSGFPATWTNPFNRASPQCGAVLVGAGAPPPGTHGRDNGPDRSRLGFSNYGACIDAQGWGREVTSTGYGDLQGGTNADLWYTDQFSGTSSASPIIVGTLACVQGVLRARGRIPLSPARAREVLRSTGSPQQDAPGRPATQRIGNRPDLRQIIASVTATVAPWVGVQFRGTVPAGQTARWFTFNWPAHWHMVWTVVPTTVRPGAPQIKWNVQVERASDAYITYWIDITNLSPQACDIEARYAVLGW</sequence>
<dbReference type="EC" id="3.4.21.62" evidence="8"/>
<feature type="domain" description="Peptidase S8/S53" evidence="7">
    <location>
        <begin position="229"/>
        <end position="477"/>
    </location>
</feature>
<comment type="caution">
    <text evidence="5">Lacks conserved residue(s) required for the propagation of feature annotation.</text>
</comment>
<evidence type="ECO:0000313" key="8">
    <source>
        <dbReference type="EMBL" id="SAK86222.1"/>
    </source>
</evidence>
<dbReference type="InterPro" id="IPR015500">
    <property type="entry name" value="Peptidase_S8_subtilisin-rel"/>
</dbReference>
<dbReference type="InterPro" id="IPR023828">
    <property type="entry name" value="Peptidase_S8_Ser-AS"/>
</dbReference>
<keyword evidence="2" id="KW-0645">Protease</keyword>
<evidence type="ECO:0000256" key="2">
    <source>
        <dbReference type="ARBA" id="ARBA00022670"/>
    </source>
</evidence>
<evidence type="ECO:0000256" key="5">
    <source>
        <dbReference type="PROSITE-ProRule" id="PRU01240"/>
    </source>
</evidence>
<keyword evidence="9" id="KW-1185">Reference proteome</keyword>
<keyword evidence="4" id="KW-0720">Serine protease</keyword>
<gene>
    <name evidence="8" type="primary">aprN</name>
    <name evidence="8" type="ORF">AWB78_04420</name>
</gene>
<comment type="similarity">
    <text evidence="1 5">Belongs to the peptidase S8 family.</text>
</comment>
<dbReference type="GO" id="GO:0004252">
    <property type="term" value="F:serine-type endopeptidase activity"/>
    <property type="evidence" value="ECO:0007669"/>
    <property type="project" value="UniProtKB-EC"/>
</dbReference>
<dbReference type="Gene3D" id="3.40.50.200">
    <property type="entry name" value="Peptidase S8/S53 domain"/>
    <property type="match status" value="1"/>
</dbReference>
<dbReference type="RefSeq" id="WP_198399315.1">
    <property type="nucleotide sequence ID" value="NZ_FCOX02000024.1"/>
</dbReference>
<dbReference type="AlphaFoldDB" id="A0A158CV27"/>
<reference evidence="8" key="1">
    <citation type="submission" date="2016-01" db="EMBL/GenBank/DDBJ databases">
        <authorList>
            <person name="Peeters C."/>
        </authorList>
    </citation>
    <scope>NUCLEOTIDE SEQUENCE</scope>
    <source>
        <strain evidence="8">LMG 29321</strain>
    </source>
</reference>
<comment type="caution">
    <text evidence="8">The sequence shown here is derived from an EMBL/GenBank/DDBJ whole genome shotgun (WGS) entry which is preliminary data.</text>
</comment>
<evidence type="ECO:0000313" key="9">
    <source>
        <dbReference type="Proteomes" id="UP000071859"/>
    </source>
</evidence>
<dbReference type="PANTHER" id="PTHR43806:SF11">
    <property type="entry name" value="CEREVISIN-RELATED"/>
    <property type="match status" value="1"/>
</dbReference>
<feature type="region of interest" description="Disordered" evidence="6">
    <location>
        <begin position="1"/>
        <end position="29"/>
    </location>
</feature>
<dbReference type="SUPFAM" id="SSF52743">
    <property type="entry name" value="Subtilisin-like"/>
    <property type="match status" value="1"/>
</dbReference>
<organism evidence="8 9">
    <name type="scientific">Caballeronia calidae</name>
    <dbReference type="NCBI Taxonomy" id="1777139"/>
    <lineage>
        <taxon>Bacteria</taxon>
        <taxon>Pseudomonadati</taxon>
        <taxon>Pseudomonadota</taxon>
        <taxon>Betaproteobacteria</taxon>
        <taxon>Burkholderiales</taxon>
        <taxon>Burkholderiaceae</taxon>
        <taxon>Caballeronia</taxon>
    </lineage>
</organism>
<dbReference type="PRINTS" id="PR00723">
    <property type="entry name" value="SUBTILISIN"/>
</dbReference>
<dbReference type="Proteomes" id="UP000071859">
    <property type="component" value="Unassembled WGS sequence"/>
</dbReference>
<dbReference type="Pfam" id="PF00082">
    <property type="entry name" value="Peptidase_S8"/>
    <property type="match status" value="1"/>
</dbReference>
<evidence type="ECO:0000256" key="6">
    <source>
        <dbReference type="SAM" id="MobiDB-lite"/>
    </source>
</evidence>
<accession>A0A158CV27</accession>
<evidence type="ECO:0000259" key="7">
    <source>
        <dbReference type="Pfam" id="PF00082"/>
    </source>
</evidence>
<dbReference type="InterPro" id="IPR034073">
    <property type="entry name" value="Subtilisin_DY-like_dom"/>
</dbReference>
<evidence type="ECO:0000256" key="1">
    <source>
        <dbReference type="ARBA" id="ARBA00011073"/>
    </source>
</evidence>